<dbReference type="PIRSF" id="PIRSF000370">
    <property type="entry name" value="QueE"/>
    <property type="match status" value="1"/>
</dbReference>
<dbReference type="SFLD" id="SFLDS00029">
    <property type="entry name" value="Radical_SAM"/>
    <property type="match status" value="1"/>
</dbReference>
<organism evidence="10 11">
    <name type="scientific">Thomasclavelia cocleata</name>
    <dbReference type="NCBI Taxonomy" id="69824"/>
    <lineage>
        <taxon>Bacteria</taxon>
        <taxon>Bacillati</taxon>
        <taxon>Bacillota</taxon>
        <taxon>Erysipelotrichia</taxon>
        <taxon>Erysipelotrichales</taxon>
        <taxon>Coprobacillaceae</taxon>
        <taxon>Thomasclavelia</taxon>
    </lineage>
</organism>
<feature type="binding site" evidence="8">
    <location>
        <position position="28"/>
    </location>
    <ligand>
        <name>substrate</name>
    </ligand>
</feature>
<evidence type="ECO:0000256" key="6">
    <source>
        <dbReference type="ARBA" id="ARBA00023014"/>
    </source>
</evidence>
<evidence type="ECO:0000256" key="8">
    <source>
        <dbReference type="HAMAP-Rule" id="MF_00917"/>
    </source>
</evidence>
<proteinExistence type="inferred from homology"/>
<dbReference type="NCBIfam" id="TIGR03963">
    <property type="entry name" value="rSAM_QueE_Clost"/>
    <property type="match status" value="1"/>
</dbReference>
<feature type="binding site" evidence="8">
    <location>
        <position position="76"/>
    </location>
    <ligand>
        <name>S-adenosyl-L-methionine</name>
        <dbReference type="ChEBI" id="CHEBI:59789"/>
    </ligand>
</feature>
<feature type="binding site" evidence="8">
    <location>
        <position position="39"/>
    </location>
    <ligand>
        <name>[4Fe-4S] cluster</name>
        <dbReference type="ChEBI" id="CHEBI:49883"/>
        <note>4Fe-4S-S-AdoMet</note>
    </ligand>
</feature>
<comment type="catalytic activity">
    <reaction evidence="8">
        <text>6-carboxy-5,6,7,8-tetrahydropterin + H(+) = 7-carboxy-7-carbaguanine + NH4(+)</text>
        <dbReference type="Rhea" id="RHEA:27974"/>
        <dbReference type="ChEBI" id="CHEBI:15378"/>
        <dbReference type="ChEBI" id="CHEBI:28938"/>
        <dbReference type="ChEBI" id="CHEBI:61032"/>
        <dbReference type="ChEBI" id="CHEBI:61036"/>
        <dbReference type="EC" id="4.3.99.3"/>
    </reaction>
</comment>
<evidence type="ECO:0000259" key="9">
    <source>
        <dbReference type="PROSITE" id="PS51918"/>
    </source>
</evidence>
<dbReference type="SUPFAM" id="SSF102114">
    <property type="entry name" value="Radical SAM enzymes"/>
    <property type="match status" value="1"/>
</dbReference>
<comment type="similarity">
    <text evidence="8">Belongs to the radical SAM superfamily. 7-carboxy-7-deazaguanine synthase family.</text>
</comment>
<dbReference type="AlphaFoldDB" id="A0A1I0EYN7"/>
<dbReference type="Pfam" id="PF04055">
    <property type="entry name" value="Radical_SAM"/>
    <property type="match status" value="1"/>
</dbReference>
<dbReference type="Gene3D" id="3.20.20.70">
    <property type="entry name" value="Aldolase class I"/>
    <property type="match status" value="1"/>
</dbReference>
<comment type="pathway">
    <text evidence="8">Purine metabolism; 7-cyano-7-deazaguanine biosynthesis.</text>
</comment>
<feature type="binding site" evidence="8">
    <location>
        <begin position="13"/>
        <end position="15"/>
    </location>
    <ligand>
        <name>substrate</name>
    </ligand>
</feature>
<evidence type="ECO:0000256" key="4">
    <source>
        <dbReference type="ARBA" id="ARBA00022842"/>
    </source>
</evidence>
<feature type="binding site" evidence="8">
    <location>
        <position position="74"/>
    </location>
    <ligand>
        <name>substrate</name>
    </ligand>
</feature>
<accession>A0A1I0EYN7</accession>
<evidence type="ECO:0000256" key="7">
    <source>
        <dbReference type="ARBA" id="ARBA00023239"/>
    </source>
</evidence>
<keyword evidence="1 8" id="KW-0004">4Fe-4S</keyword>
<evidence type="ECO:0000256" key="5">
    <source>
        <dbReference type="ARBA" id="ARBA00023004"/>
    </source>
</evidence>
<comment type="caution">
    <text evidence="8">Lacks conserved residue(s) required for the propagation of feature annotation.</text>
</comment>
<name>A0A1I0EYN7_9FIRM</name>
<dbReference type="GeneID" id="78288415"/>
<dbReference type="PROSITE" id="PS51918">
    <property type="entry name" value="RADICAL_SAM"/>
    <property type="match status" value="1"/>
</dbReference>
<dbReference type="CDD" id="cd01335">
    <property type="entry name" value="Radical_SAM"/>
    <property type="match status" value="1"/>
</dbReference>
<dbReference type="InterPro" id="IPR023868">
    <property type="entry name" value="7-CO-7-deazaGua_synth_put_Clo"/>
</dbReference>
<dbReference type="GO" id="GO:0016840">
    <property type="term" value="F:carbon-nitrogen lyase activity"/>
    <property type="evidence" value="ECO:0007669"/>
    <property type="project" value="UniProtKB-UniRule"/>
</dbReference>
<feature type="domain" description="Radical SAM core" evidence="9">
    <location>
        <begin position="19"/>
        <end position="216"/>
    </location>
</feature>
<protein>
    <recommendedName>
        <fullName evidence="8">7-carboxy-7-deazaguanine synthase</fullName>
        <shortName evidence="8">CDG synthase</shortName>
        <ecNumber evidence="8">4.3.99.3</ecNumber>
    </recommendedName>
    <alternativeName>
        <fullName evidence="8">Queuosine biosynthesis protein QueE</fullName>
    </alternativeName>
</protein>
<feature type="binding site" evidence="8">
    <location>
        <position position="41"/>
    </location>
    <ligand>
        <name>Mg(2+)</name>
        <dbReference type="ChEBI" id="CHEBI:18420"/>
    </ligand>
</feature>
<keyword evidence="6 8" id="KW-0411">Iron-sulfur</keyword>
<keyword evidence="11" id="KW-1185">Reference proteome</keyword>
<dbReference type="PANTHER" id="PTHR42836:SF1">
    <property type="entry name" value="7-CARBOXY-7-DEAZAGUANINE SYNTHASE"/>
    <property type="match status" value="1"/>
</dbReference>
<feature type="binding site" evidence="8">
    <location>
        <position position="32"/>
    </location>
    <ligand>
        <name>[4Fe-4S] cluster</name>
        <dbReference type="ChEBI" id="CHEBI:49883"/>
        <note>4Fe-4S-S-AdoMet</note>
    </ligand>
</feature>
<comment type="function">
    <text evidence="8">Catalyzes the complex heterocyclic radical-mediated conversion of 6-carboxy-5,6,7,8-tetrahydropterin (CPH4) to 7-carboxy-7-deazaguanine (CDG), a step common to the biosynthetic pathways of all 7-deazapurine-containing compounds.</text>
</comment>
<feature type="binding site" evidence="8">
    <location>
        <begin position="38"/>
        <end position="40"/>
    </location>
    <ligand>
        <name>S-adenosyl-L-methionine</name>
        <dbReference type="ChEBI" id="CHEBI:59789"/>
    </ligand>
</feature>
<dbReference type="InterPro" id="IPR058240">
    <property type="entry name" value="rSAM_sf"/>
</dbReference>
<dbReference type="InterPro" id="IPR007197">
    <property type="entry name" value="rSAM"/>
</dbReference>
<dbReference type="EMBL" id="FOIN01000015">
    <property type="protein sequence ID" value="SET50068.1"/>
    <property type="molecule type" value="Genomic_DNA"/>
</dbReference>
<evidence type="ECO:0000313" key="10">
    <source>
        <dbReference type="EMBL" id="SET50068.1"/>
    </source>
</evidence>
<keyword evidence="7 8" id="KW-0456">Lyase</keyword>
<evidence type="ECO:0000256" key="1">
    <source>
        <dbReference type="ARBA" id="ARBA00022485"/>
    </source>
</evidence>
<dbReference type="GO" id="GO:0051539">
    <property type="term" value="F:4 iron, 4 sulfur cluster binding"/>
    <property type="evidence" value="ECO:0007669"/>
    <property type="project" value="UniProtKB-UniRule"/>
</dbReference>
<keyword evidence="4 8" id="KW-0460">Magnesium</keyword>
<keyword evidence="5 8" id="KW-0408">Iron</keyword>
<dbReference type="GO" id="GO:1904047">
    <property type="term" value="F:S-adenosyl-L-methionine binding"/>
    <property type="evidence" value="ECO:0007669"/>
    <property type="project" value="UniProtKB-UniRule"/>
</dbReference>
<dbReference type="Proteomes" id="UP000198558">
    <property type="component" value="Unassembled WGS sequence"/>
</dbReference>
<dbReference type="UniPathway" id="UPA00391"/>
<dbReference type="InterPro" id="IPR024924">
    <property type="entry name" value="7-CO-7-deazaguanine_synth-like"/>
</dbReference>
<dbReference type="PANTHER" id="PTHR42836">
    <property type="entry name" value="7-CARBOXY-7-DEAZAGUANINE SYNTHASE"/>
    <property type="match status" value="1"/>
</dbReference>
<evidence type="ECO:0000256" key="3">
    <source>
        <dbReference type="ARBA" id="ARBA00022723"/>
    </source>
</evidence>
<evidence type="ECO:0000313" key="11">
    <source>
        <dbReference type="Proteomes" id="UP000198558"/>
    </source>
</evidence>
<dbReference type="InterPro" id="IPR013785">
    <property type="entry name" value="Aldolase_TIM"/>
</dbReference>
<dbReference type="RefSeq" id="WP_092353896.1">
    <property type="nucleotide sequence ID" value="NZ_CAJTPY010000041.1"/>
</dbReference>
<keyword evidence="8" id="KW-0671">Queuosine biosynthesis</keyword>
<feature type="binding site" evidence="8">
    <location>
        <position position="36"/>
    </location>
    <ligand>
        <name>[4Fe-4S] cluster</name>
        <dbReference type="ChEBI" id="CHEBI:49883"/>
        <note>4Fe-4S-S-AdoMet</note>
    </ligand>
</feature>
<dbReference type="GO" id="GO:0008616">
    <property type="term" value="P:tRNA queuosine(34) biosynthetic process"/>
    <property type="evidence" value="ECO:0007669"/>
    <property type="project" value="UniProtKB-UniRule"/>
</dbReference>
<comment type="cofactor">
    <cofactor evidence="8">
        <name>S-adenosyl-L-methionine</name>
        <dbReference type="ChEBI" id="CHEBI:59789"/>
    </cofactor>
    <text evidence="8">Binds 1 S-adenosyl-L-methionine per subunit.</text>
</comment>
<evidence type="ECO:0000256" key="2">
    <source>
        <dbReference type="ARBA" id="ARBA00022691"/>
    </source>
</evidence>
<dbReference type="EC" id="4.3.99.3" evidence="8"/>
<dbReference type="HAMAP" id="MF_00917">
    <property type="entry name" value="QueE"/>
    <property type="match status" value="1"/>
</dbReference>
<comment type="subunit">
    <text evidence="8">Homodimer.</text>
</comment>
<keyword evidence="2 8" id="KW-0949">S-adenosyl-L-methionine</keyword>
<comment type="cofactor">
    <cofactor evidence="8">
        <name>Mg(2+)</name>
        <dbReference type="ChEBI" id="CHEBI:18420"/>
    </cofactor>
</comment>
<keyword evidence="3 8" id="KW-0479">Metal-binding</keyword>
<reference evidence="11" key="1">
    <citation type="submission" date="2016-10" db="EMBL/GenBank/DDBJ databases">
        <authorList>
            <person name="Varghese N."/>
            <person name="Submissions S."/>
        </authorList>
    </citation>
    <scope>NUCLEOTIDE SEQUENCE [LARGE SCALE GENOMIC DNA]</scope>
    <source>
        <strain evidence="11">DSM 1551</strain>
    </source>
</reference>
<dbReference type="GO" id="GO:0000287">
    <property type="term" value="F:magnesium ion binding"/>
    <property type="evidence" value="ECO:0007669"/>
    <property type="project" value="UniProtKB-UniRule"/>
</dbReference>
<gene>
    <name evidence="8" type="primary">queE</name>
    <name evidence="10" type="ORF">SAMN04489758_11512</name>
</gene>
<comment type="cofactor">
    <cofactor evidence="8">
        <name>[4Fe-4S] cluster</name>
        <dbReference type="ChEBI" id="CHEBI:49883"/>
    </cofactor>
    <text evidence="8">Binds 1 [4Fe-4S] cluster. The cluster is coordinated with 3 cysteines and an exchangeable S-adenosyl-L-methionine.</text>
</comment>
<sequence>MNKYKVIEKFISINGEGSRAGQLSAFIRFNYCNLNCSYCDTKYANTVDASYELLTEQDILDYLNDNNVINVTLTGGEPLIQDNIDILINLLLENNYSVEIETNGSIDIKPFINKKRPIFTLDYKTPSSNMENKMYLNNYQYLTKNDVVKFVVGNYDDLNKTKEIINTYDLTNHAKVYLSPVFGMIEPSTIVDYMIKHQMNDVYMQLQMHKFIWDVNQRGV</sequence>
<dbReference type="OrthoDB" id="9792276at2"/>